<evidence type="ECO:0008006" key="3">
    <source>
        <dbReference type="Google" id="ProtNLM"/>
    </source>
</evidence>
<name>A0ABP0AG54_PIPNA</name>
<reference evidence="1" key="1">
    <citation type="submission" date="2023-12" db="EMBL/GenBank/DDBJ databases">
        <authorList>
            <person name="Brown T."/>
        </authorList>
    </citation>
    <scope>NUCLEOTIDE SEQUENCE</scope>
</reference>
<organism evidence="1 2">
    <name type="scientific">Pipistrellus nathusii</name>
    <name type="common">Nathusius' pipistrelle</name>
    <dbReference type="NCBI Taxonomy" id="59473"/>
    <lineage>
        <taxon>Eukaryota</taxon>
        <taxon>Metazoa</taxon>
        <taxon>Chordata</taxon>
        <taxon>Craniata</taxon>
        <taxon>Vertebrata</taxon>
        <taxon>Euteleostomi</taxon>
        <taxon>Mammalia</taxon>
        <taxon>Eutheria</taxon>
        <taxon>Laurasiatheria</taxon>
        <taxon>Chiroptera</taxon>
        <taxon>Yangochiroptera</taxon>
        <taxon>Vespertilionidae</taxon>
        <taxon>Pipistrellus</taxon>
    </lineage>
</organism>
<evidence type="ECO:0000313" key="2">
    <source>
        <dbReference type="Proteomes" id="UP001314169"/>
    </source>
</evidence>
<dbReference type="Proteomes" id="UP001314169">
    <property type="component" value="Chromosome 9"/>
</dbReference>
<accession>A0ABP0AG54</accession>
<proteinExistence type="predicted"/>
<protein>
    <recommendedName>
        <fullName evidence="3">Secreted protein</fullName>
    </recommendedName>
</protein>
<dbReference type="EMBL" id="OY882866">
    <property type="protein sequence ID" value="CAK6448779.1"/>
    <property type="molecule type" value="Genomic_DNA"/>
</dbReference>
<sequence>MSMCLYVYVPYICIHMNAGTAKSRWGMRADAWASAPWGRGVCSAALDVGLYFHTFVRSLRAPGFHSRLSVWMAVFRPPLTSLPSIPNFGGLLSCYKLFTK</sequence>
<gene>
    <name evidence="1" type="ORF">MPIPNATIZW_LOCUS17085</name>
</gene>
<keyword evidence="2" id="KW-1185">Reference proteome</keyword>
<evidence type="ECO:0000313" key="1">
    <source>
        <dbReference type="EMBL" id="CAK6448779.1"/>
    </source>
</evidence>